<dbReference type="GO" id="GO:0043023">
    <property type="term" value="F:ribosomal large subunit binding"/>
    <property type="evidence" value="ECO:0007669"/>
    <property type="project" value="InterPro"/>
</dbReference>
<dbReference type="SUPFAM" id="SSF55174">
    <property type="entry name" value="Alpha-L RNA-binding motif"/>
    <property type="match status" value="1"/>
</dbReference>
<dbReference type="Pfam" id="PF01479">
    <property type="entry name" value="S4"/>
    <property type="match status" value="1"/>
</dbReference>
<feature type="domain" description="RNA-binding S4" evidence="6">
    <location>
        <begin position="22"/>
        <end position="88"/>
    </location>
</feature>
<organism evidence="7 8">
    <name type="scientific">Bordetella ansorpii</name>
    <dbReference type="NCBI Taxonomy" id="288768"/>
    <lineage>
        <taxon>Bacteria</taxon>
        <taxon>Pseudomonadati</taxon>
        <taxon>Pseudomonadota</taxon>
        <taxon>Betaproteobacteria</taxon>
        <taxon>Burkholderiales</taxon>
        <taxon>Alcaligenaceae</taxon>
        <taxon>Bordetella</taxon>
    </lineage>
</organism>
<proteinExistence type="inferred from homology"/>
<dbReference type="InterPro" id="IPR036986">
    <property type="entry name" value="S4_RNA-bd_sf"/>
</dbReference>
<dbReference type="GO" id="GO:0003727">
    <property type="term" value="F:single-stranded RNA binding"/>
    <property type="evidence" value="ECO:0007669"/>
    <property type="project" value="InterPro"/>
</dbReference>
<dbReference type="Gene3D" id="3.10.290.10">
    <property type="entry name" value="RNA-binding S4 domain"/>
    <property type="match status" value="1"/>
</dbReference>
<dbReference type="PROSITE" id="PS50889">
    <property type="entry name" value="S4"/>
    <property type="match status" value="1"/>
</dbReference>
<evidence type="ECO:0000313" key="8">
    <source>
        <dbReference type="Proteomes" id="UP000077037"/>
    </source>
</evidence>
<evidence type="ECO:0000256" key="2">
    <source>
        <dbReference type="ARBA" id="ARBA00022884"/>
    </source>
</evidence>
<dbReference type="CDD" id="cd00165">
    <property type="entry name" value="S4"/>
    <property type="match status" value="1"/>
</dbReference>
<dbReference type="InterPro" id="IPR002942">
    <property type="entry name" value="S4_RNA-bd"/>
</dbReference>
<comment type="similarity">
    <text evidence="1">Belongs to the HSP15 family.</text>
</comment>
<evidence type="ECO:0000256" key="4">
    <source>
        <dbReference type="PROSITE-ProRule" id="PRU00182"/>
    </source>
</evidence>
<reference evidence="7 8" key="1">
    <citation type="submission" date="2016-03" db="EMBL/GenBank/DDBJ databases">
        <authorList>
            <consortium name="Pathogen Informatics"/>
        </authorList>
    </citation>
    <scope>NUCLEOTIDE SEQUENCE [LARGE SCALE GENOMIC DNA]</scope>
    <source>
        <strain evidence="7 8">NCTC13364</strain>
    </source>
</reference>
<keyword evidence="3" id="KW-0238">DNA-binding</keyword>
<dbReference type="GO" id="GO:0003677">
    <property type="term" value="F:DNA binding"/>
    <property type="evidence" value="ECO:0007669"/>
    <property type="project" value="UniProtKB-KW"/>
</dbReference>
<dbReference type="PIRSF" id="PIRSF016821">
    <property type="entry name" value="HSP15"/>
    <property type="match status" value="1"/>
</dbReference>
<keyword evidence="2 4" id="KW-0694">RNA-binding</keyword>
<accession>A0A157PDF4</accession>
<dbReference type="EMBL" id="FKBS01000014">
    <property type="protein sequence ID" value="SAI31553.1"/>
    <property type="molecule type" value="Genomic_DNA"/>
</dbReference>
<evidence type="ECO:0000256" key="5">
    <source>
        <dbReference type="SAM" id="MobiDB-lite"/>
    </source>
</evidence>
<evidence type="ECO:0000256" key="3">
    <source>
        <dbReference type="ARBA" id="ARBA00023125"/>
    </source>
</evidence>
<feature type="region of interest" description="Disordered" evidence="5">
    <location>
        <begin position="1"/>
        <end position="20"/>
    </location>
</feature>
<dbReference type="AlphaFoldDB" id="A0A157PDF4"/>
<sequence>MSGMSKAHSRDAQDGASSQDKIRLDKWLWAARFYKTRSLAADEVDKGRVLVNGQGAKPAREVRPGDVLVVRRQEHDMEVRVRAISGVRGPASVAVLLYEETPESQAARQRAAEQRRLAPEPAQTIPDGRPTKRDRRRLSSWREGG</sequence>
<evidence type="ECO:0000259" key="6">
    <source>
        <dbReference type="SMART" id="SM00363"/>
    </source>
</evidence>
<name>A0A157PDF4_9BORD</name>
<protein>
    <submittedName>
        <fullName evidence="7">Heat shock protein</fullName>
    </submittedName>
</protein>
<keyword evidence="7" id="KW-0346">Stress response</keyword>
<evidence type="ECO:0000256" key="1">
    <source>
        <dbReference type="ARBA" id="ARBA00008396"/>
    </source>
</evidence>
<evidence type="ECO:0000313" key="7">
    <source>
        <dbReference type="EMBL" id="SAI31553.1"/>
    </source>
</evidence>
<dbReference type="InterPro" id="IPR025708">
    <property type="entry name" value="HSP15"/>
</dbReference>
<dbReference type="SMART" id="SM00363">
    <property type="entry name" value="S4"/>
    <property type="match status" value="1"/>
</dbReference>
<gene>
    <name evidence="7" type="primary">hslR</name>
    <name evidence="7" type="ORF">SAMEA1982600_02533</name>
</gene>
<dbReference type="Proteomes" id="UP000077037">
    <property type="component" value="Unassembled WGS sequence"/>
</dbReference>
<feature type="region of interest" description="Disordered" evidence="5">
    <location>
        <begin position="103"/>
        <end position="145"/>
    </location>
</feature>
<dbReference type="GO" id="GO:0034605">
    <property type="term" value="P:cellular response to heat"/>
    <property type="evidence" value="ECO:0007669"/>
    <property type="project" value="InterPro"/>
</dbReference>